<dbReference type="SUPFAM" id="SSF55144">
    <property type="entry name" value="LigT-like"/>
    <property type="match status" value="1"/>
</dbReference>
<name>A0A150XUW0_9BACT</name>
<organism evidence="1 2">
    <name type="scientific">Roseivirga echinicomitans</name>
    <dbReference type="NCBI Taxonomy" id="296218"/>
    <lineage>
        <taxon>Bacteria</taxon>
        <taxon>Pseudomonadati</taxon>
        <taxon>Bacteroidota</taxon>
        <taxon>Cytophagia</taxon>
        <taxon>Cytophagales</taxon>
        <taxon>Roseivirgaceae</taxon>
        <taxon>Roseivirga</taxon>
    </lineage>
</organism>
<evidence type="ECO:0000313" key="1">
    <source>
        <dbReference type="EMBL" id="KYG82549.1"/>
    </source>
</evidence>
<evidence type="ECO:0000313" key="2">
    <source>
        <dbReference type="Proteomes" id="UP000075615"/>
    </source>
</evidence>
<proteinExistence type="predicted"/>
<dbReference type="AlphaFoldDB" id="A0A150XUW0"/>
<comment type="caution">
    <text evidence="1">The sequence shown here is derived from an EMBL/GenBank/DDBJ whole genome shotgun (WGS) entry which is preliminary data.</text>
</comment>
<dbReference type="OrthoDB" id="1951600at2"/>
<dbReference type="EMBL" id="LRDB01000003">
    <property type="protein sequence ID" value="KYG82549.1"/>
    <property type="molecule type" value="Genomic_DNA"/>
</dbReference>
<accession>A0A150XUW0</accession>
<reference evidence="1 2" key="1">
    <citation type="submission" date="2016-01" db="EMBL/GenBank/DDBJ databases">
        <title>Genome sequencing of Roseivirga echinicomitans KMM 6058.</title>
        <authorList>
            <person name="Selvaratnam C."/>
            <person name="Thevarajoo S."/>
            <person name="Goh K.M."/>
            <person name="Ee R."/>
            <person name="Chan K.-G."/>
            <person name="Chong C.S."/>
        </authorList>
    </citation>
    <scope>NUCLEOTIDE SEQUENCE [LARGE SCALE GENOMIC DNA]</scope>
    <source>
        <strain evidence="1 2">KMM 6058</strain>
    </source>
</reference>
<dbReference type="Pfam" id="PF13563">
    <property type="entry name" value="2_5_RNA_ligase2"/>
    <property type="match status" value="1"/>
</dbReference>
<protein>
    <recommendedName>
        <fullName evidence="3">2'-5' RNA ligase</fullName>
    </recommendedName>
</protein>
<dbReference type="PANTHER" id="PTHR40037:SF1">
    <property type="entry name" value="PHOSPHOESTERASE SAOUHSC_00951-RELATED"/>
    <property type="match status" value="1"/>
</dbReference>
<dbReference type="STRING" id="296218.AWN68_14965"/>
<evidence type="ECO:0008006" key="3">
    <source>
        <dbReference type="Google" id="ProtNLM"/>
    </source>
</evidence>
<dbReference type="Gene3D" id="3.90.1140.10">
    <property type="entry name" value="Cyclic phosphodiesterase"/>
    <property type="match status" value="1"/>
</dbReference>
<dbReference type="RefSeq" id="WP_084362775.1">
    <property type="nucleotide sequence ID" value="NZ_LRDB01000003.1"/>
</dbReference>
<dbReference type="PANTHER" id="PTHR40037">
    <property type="entry name" value="PHOSPHOESTERASE YJCG-RELATED"/>
    <property type="match status" value="1"/>
</dbReference>
<dbReference type="Proteomes" id="UP000075615">
    <property type="component" value="Unassembled WGS sequence"/>
</dbReference>
<keyword evidence="2" id="KW-1185">Reference proteome</keyword>
<dbReference type="InterPro" id="IPR050580">
    <property type="entry name" value="2H_phosphoesterase_YjcG-like"/>
</dbReference>
<gene>
    <name evidence="1" type="ORF">AWN68_14965</name>
</gene>
<dbReference type="InterPro" id="IPR009097">
    <property type="entry name" value="Cyclic_Pdiesterase"/>
</dbReference>
<sequence>MLKTATVNRYFIAILPTEPLASEIIKVKQYFVEAYGSKGALRSPGHLTLHMPFLWKEKKESKLIDLLAQTTNINPFKIQLDGFGAFPPKAIFIKNKPCAELSTFQEQLTRFTWREMKLFNPTHNRGFHPHITVAFRDLKKEGFYKAWPEFEHKSFDGEIEVNSFWLLKHDGKQWHPFHEFVFKP</sequence>